<reference evidence="4" key="1">
    <citation type="submission" date="2023-07" db="EMBL/GenBank/DDBJ databases">
        <title>Two novel species in the genus Flavivirga.</title>
        <authorList>
            <person name="Kwon K."/>
        </authorList>
    </citation>
    <scope>NUCLEOTIDE SEQUENCE</scope>
    <source>
        <strain evidence="4">KACC 14158</strain>
    </source>
</reference>
<gene>
    <name evidence="4" type="ORF">Q4Q40_15595</name>
</gene>
<evidence type="ECO:0000259" key="2">
    <source>
        <dbReference type="Pfam" id="PF04773"/>
    </source>
</evidence>
<dbReference type="Gene3D" id="2.60.120.1440">
    <property type="match status" value="1"/>
</dbReference>
<comment type="caution">
    <text evidence="4">The sequence shown here is derived from an EMBL/GenBank/DDBJ whole genome shotgun (WGS) entry which is preliminary data.</text>
</comment>
<name>A0ABT8WR01_9FLAO</name>
<dbReference type="InterPro" id="IPR006860">
    <property type="entry name" value="FecR"/>
</dbReference>
<evidence type="ECO:0000256" key="1">
    <source>
        <dbReference type="SAM" id="Phobius"/>
    </source>
</evidence>
<feature type="domain" description="Protein FecR C-terminal" evidence="3">
    <location>
        <begin position="318"/>
        <end position="386"/>
    </location>
</feature>
<dbReference type="InterPro" id="IPR032508">
    <property type="entry name" value="FecR_C"/>
</dbReference>
<dbReference type="RefSeq" id="WP_303302827.1">
    <property type="nucleotide sequence ID" value="NZ_BAABDA010000050.1"/>
</dbReference>
<dbReference type="PANTHER" id="PTHR30273:SF2">
    <property type="entry name" value="PROTEIN FECR"/>
    <property type="match status" value="1"/>
</dbReference>
<evidence type="ECO:0000259" key="3">
    <source>
        <dbReference type="Pfam" id="PF16344"/>
    </source>
</evidence>
<keyword evidence="1" id="KW-0812">Transmembrane</keyword>
<dbReference type="PANTHER" id="PTHR30273">
    <property type="entry name" value="PERIPLASMIC SIGNAL SENSOR AND SIGMA FACTOR ACTIVATOR FECR-RELATED"/>
    <property type="match status" value="1"/>
</dbReference>
<dbReference type="InterPro" id="IPR012373">
    <property type="entry name" value="Ferrdict_sens_TM"/>
</dbReference>
<keyword evidence="5" id="KW-1185">Reference proteome</keyword>
<dbReference type="EMBL" id="JAUOEL010000005">
    <property type="protein sequence ID" value="MDO5975617.1"/>
    <property type="molecule type" value="Genomic_DNA"/>
</dbReference>
<sequence length="387" mass="44437">MRNKNKKLLLKLIHKLIDGSITKQGRNKLFSFFVNNQKISSWPEEFSNKEDVEKNIFNKVKLEISNNSNKKPIKLISFIGRKSFKYSIAASLLILLTVTYYLNRNSQSNKFNEPPIIVKNNIKIGTDKATLTLEDGTVIALEKGQHYNSDNLESNGVELVYKAPSSKKTEVLYNYLTIPRGGQYHVFLSDGTEIWLNSDSKLKYPVSFIEGKPREVELVYGEAYFKVTKSNEHHGDAFTLKTDKQNITVLGTAFNVKAYRDETEVFTTLVEGSVSLSNKSYEKLLSPGQQSKLSQNTGDFDIYPIDVEDEISWRKGMFSFTNKPLKDIMKVLSRWYDVDIIITNNEMKNIEFTGVLNKQQSILKILEIIRNTNNMTYTFNNRNLIIE</sequence>
<protein>
    <submittedName>
        <fullName evidence="4">DUF4974 domain-containing protein</fullName>
    </submittedName>
</protein>
<dbReference type="Gene3D" id="3.55.50.30">
    <property type="match status" value="1"/>
</dbReference>
<feature type="domain" description="FecR protein" evidence="2">
    <location>
        <begin position="179"/>
        <end position="274"/>
    </location>
</feature>
<dbReference type="Proteomes" id="UP001176806">
    <property type="component" value="Unassembled WGS sequence"/>
</dbReference>
<keyword evidence="1" id="KW-1133">Transmembrane helix</keyword>
<dbReference type="Pfam" id="PF04773">
    <property type="entry name" value="FecR"/>
    <property type="match status" value="1"/>
</dbReference>
<evidence type="ECO:0000313" key="5">
    <source>
        <dbReference type="Proteomes" id="UP001176806"/>
    </source>
</evidence>
<evidence type="ECO:0000313" key="4">
    <source>
        <dbReference type="EMBL" id="MDO5975617.1"/>
    </source>
</evidence>
<keyword evidence="1" id="KW-0472">Membrane</keyword>
<feature type="transmembrane region" description="Helical" evidence="1">
    <location>
        <begin position="84"/>
        <end position="102"/>
    </location>
</feature>
<proteinExistence type="predicted"/>
<organism evidence="4 5">
    <name type="scientific">Flavivirga jejuensis</name>
    <dbReference type="NCBI Taxonomy" id="870487"/>
    <lineage>
        <taxon>Bacteria</taxon>
        <taxon>Pseudomonadati</taxon>
        <taxon>Bacteroidota</taxon>
        <taxon>Flavobacteriia</taxon>
        <taxon>Flavobacteriales</taxon>
        <taxon>Flavobacteriaceae</taxon>
        <taxon>Flavivirga</taxon>
    </lineage>
</organism>
<dbReference type="Pfam" id="PF16344">
    <property type="entry name" value="FecR_C"/>
    <property type="match status" value="1"/>
</dbReference>
<accession>A0ABT8WR01</accession>